<evidence type="ECO:0000256" key="1">
    <source>
        <dbReference type="SAM" id="SignalP"/>
    </source>
</evidence>
<dbReference type="EMBL" id="ARYN01000010">
    <property type="protein sequence ID" value="ORL45217.1"/>
    <property type="molecule type" value="Genomic_DNA"/>
</dbReference>
<evidence type="ECO:0000313" key="2">
    <source>
        <dbReference type="EMBL" id="ORL45217.1"/>
    </source>
</evidence>
<comment type="caution">
    <text evidence="2">The sequence shown here is derived from an EMBL/GenBank/DDBJ whole genome shotgun (WGS) entry which is preliminary data.</text>
</comment>
<feature type="signal peptide" evidence="1">
    <location>
        <begin position="1"/>
        <end position="23"/>
    </location>
</feature>
<sequence length="185" mass="21630">MFRYCLILVLIFCLAGCRITTHSVPNIEGSRIVETENGQNYYLFQTTLQRPIAKSWFKNYLDLNREDDLIRSEVVLFPELEKEFLVTISVKDDREIYTDIPVAEKILDGLLGNDDDDNNYEESDLEKKKETNQGSIKFFVNITISDKEGNDHISTSSLYSSRVRNFLQQLENDFFEYQKNYKALP</sequence>
<protein>
    <recommendedName>
        <fullName evidence="4">Lipoprotein</fullName>
    </recommendedName>
</protein>
<dbReference type="RefSeq" id="WP_084841984.1">
    <property type="nucleotide sequence ID" value="NZ_ARYN01000010.1"/>
</dbReference>
<dbReference type="Proteomes" id="UP000192746">
    <property type="component" value="Unassembled WGS sequence"/>
</dbReference>
<keyword evidence="3" id="KW-1185">Reference proteome</keyword>
<keyword evidence="1" id="KW-0732">Signal</keyword>
<evidence type="ECO:0000313" key="3">
    <source>
        <dbReference type="Proteomes" id="UP000192746"/>
    </source>
</evidence>
<organism evidence="2 3">
    <name type="scientific">Zunongwangia atlantica 22II14-10F7</name>
    <dbReference type="NCBI Taxonomy" id="1185767"/>
    <lineage>
        <taxon>Bacteria</taxon>
        <taxon>Pseudomonadati</taxon>
        <taxon>Bacteroidota</taxon>
        <taxon>Flavobacteriia</taxon>
        <taxon>Flavobacteriales</taxon>
        <taxon>Flavobacteriaceae</taxon>
        <taxon>Zunongwangia</taxon>
    </lineage>
</organism>
<evidence type="ECO:0008006" key="4">
    <source>
        <dbReference type="Google" id="ProtNLM"/>
    </source>
</evidence>
<feature type="chain" id="PRO_5012756363" description="Lipoprotein" evidence="1">
    <location>
        <begin position="24"/>
        <end position="185"/>
    </location>
</feature>
<gene>
    <name evidence="2" type="ORF">IIF7_12217</name>
</gene>
<proteinExistence type="predicted"/>
<name>A0A1Y1T2H3_9FLAO</name>
<dbReference type="AlphaFoldDB" id="A0A1Y1T2H3"/>
<accession>A0A1Y1T2H3</accession>
<reference evidence="2 3" key="1">
    <citation type="submission" date="2013-04" db="EMBL/GenBank/DDBJ databases">
        <title>Zunongwangia sp. 22II14-10F7 Genome Sequencing.</title>
        <authorList>
            <person name="Lai Q."/>
            <person name="Shao Z."/>
        </authorList>
    </citation>
    <scope>NUCLEOTIDE SEQUENCE [LARGE SCALE GENOMIC DNA]</scope>
    <source>
        <strain evidence="2 3">22II14-10F7</strain>
    </source>
</reference>
<dbReference type="STRING" id="1185767.IIF7_12217"/>